<dbReference type="PROSITE" id="PS50893">
    <property type="entry name" value="ABC_TRANSPORTER_2"/>
    <property type="match status" value="1"/>
</dbReference>
<dbReference type="PANTHER" id="PTHR42794:SF1">
    <property type="entry name" value="HEMIN IMPORT ATP-BINDING PROTEIN HMUV"/>
    <property type="match status" value="1"/>
</dbReference>
<dbReference type="InterPro" id="IPR017871">
    <property type="entry name" value="ABC_transporter-like_CS"/>
</dbReference>
<dbReference type="PANTHER" id="PTHR42794">
    <property type="entry name" value="HEMIN IMPORT ATP-BINDING PROTEIN HMUV"/>
    <property type="match status" value="1"/>
</dbReference>
<evidence type="ECO:0000256" key="3">
    <source>
        <dbReference type="ARBA" id="ARBA00022840"/>
    </source>
</evidence>
<accession>A0AA37BRK1</accession>
<dbReference type="InterPro" id="IPR003593">
    <property type="entry name" value="AAA+_ATPase"/>
</dbReference>
<keyword evidence="4" id="KW-1278">Translocase</keyword>
<evidence type="ECO:0000313" key="6">
    <source>
        <dbReference type="EMBL" id="GGM74961.1"/>
    </source>
</evidence>
<dbReference type="SUPFAM" id="SSF52540">
    <property type="entry name" value="P-loop containing nucleoside triphosphate hydrolases"/>
    <property type="match status" value="1"/>
</dbReference>
<dbReference type="GO" id="GO:0016887">
    <property type="term" value="F:ATP hydrolysis activity"/>
    <property type="evidence" value="ECO:0007669"/>
    <property type="project" value="InterPro"/>
</dbReference>
<evidence type="ECO:0000256" key="1">
    <source>
        <dbReference type="ARBA" id="ARBA00022448"/>
    </source>
</evidence>
<evidence type="ECO:0000256" key="2">
    <source>
        <dbReference type="ARBA" id="ARBA00022741"/>
    </source>
</evidence>
<reference evidence="6" key="1">
    <citation type="journal article" date="2014" name="Int. J. Syst. Evol. Microbiol.">
        <title>Complete genome sequence of Corynebacterium casei LMG S-19264T (=DSM 44701T), isolated from a smear-ripened cheese.</title>
        <authorList>
            <consortium name="US DOE Joint Genome Institute (JGI-PGF)"/>
            <person name="Walter F."/>
            <person name="Albersmeier A."/>
            <person name="Kalinowski J."/>
            <person name="Ruckert C."/>
        </authorList>
    </citation>
    <scope>NUCLEOTIDE SEQUENCE</scope>
    <source>
        <strain evidence="6">JCM 13583</strain>
    </source>
</reference>
<organism evidence="6 7">
    <name type="scientific">Thermogymnomonas acidicola</name>
    <dbReference type="NCBI Taxonomy" id="399579"/>
    <lineage>
        <taxon>Archaea</taxon>
        <taxon>Methanobacteriati</taxon>
        <taxon>Thermoplasmatota</taxon>
        <taxon>Thermoplasmata</taxon>
        <taxon>Thermoplasmatales</taxon>
        <taxon>Thermogymnomonas</taxon>
    </lineage>
</organism>
<dbReference type="CDD" id="cd03214">
    <property type="entry name" value="ABC_Iron-Siderophores_B12_Hemin"/>
    <property type="match status" value="1"/>
</dbReference>
<keyword evidence="3" id="KW-0067">ATP-binding</keyword>
<dbReference type="Gene3D" id="3.40.50.300">
    <property type="entry name" value="P-loop containing nucleotide triphosphate hydrolases"/>
    <property type="match status" value="1"/>
</dbReference>
<comment type="caution">
    <text evidence="6">The sequence shown here is derived from an EMBL/GenBank/DDBJ whole genome shotgun (WGS) entry which is preliminary data.</text>
</comment>
<evidence type="ECO:0000313" key="7">
    <source>
        <dbReference type="Proteomes" id="UP000632195"/>
    </source>
</evidence>
<dbReference type="InterPro" id="IPR003439">
    <property type="entry name" value="ABC_transporter-like_ATP-bd"/>
</dbReference>
<keyword evidence="1" id="KW-0813">Transport</keyword>
<dbReference type="SMART" id="SM00382">
    <property type="entry name" value="AAA"/>
    <property type="match status" value="1"/>
</dbReference>
<feature type="domain" description="ABC transporter" evidence="5">
    <location>
        <begin position="3"/>
        <end position="231"/>
    </location>
</feature>
<dbReference type="AlphaFoldDB" id="A0AA37BRK1"/>
<proteinExistence type="predicted"/>
<sequence>MGQPDSGLINVALRLGSFSVRDVTIPLEKGRINGIGGKNGSGKSTLLRAIYGYLRLDRGAILIDGREIGEYSERERASKISVVHQEHPEPISFRVRDIVSLYGTWSGSSLSLESVAARTGIAHLMDRDFSTLSGGEKRLVMIAAALYQDTEFVLMDEPTAFLDVDRELLVYDLIRQASLMGKTVVVVLHDVNSLAALCHRITFMKEGQVVAHGRPEEVLRTDILERVYDTGFTVRDGIFVPVRRDLSGLRVRVTGRDTWRIEEILAMHGAQMGGGQMELHYDGSVVRVSLNGASREMPCTRPEDAAEAARLVFHGTMEEYRVSTSSMISRSERPEDFAMK</sequence>
<dbReference type="Proteomes" id="UP000632195">
    <property type="component" value="Unassembled WGS sequence"/>
</dbReference>
<dbReference type="InterPro" id="IPR027417">
    <property type="entry name" value="P-loop_NTPase"/>
</dbReference>
<keyword evidence="7" id="KW-1185">Reference proteome</keyword>
<protein>
    <recommendedName>
        <fullName evidence="5">ABC transporter domain-containing protein</fullName>
    </recommendedName>
</protein>
<evidence type="ECO:0000256" key="4">
    <source>
        <dbReference type="ARBA" id="ARBA00022967"/>
    </source>
</evidence>
<name>A0AA37BRK1_9ARCH</name>
<reference evidence="6" key="2">
    <citation type="submission" date="2022-09" db="EMBL/GenBank/DDBJ databases">
        <authorList>
            <person name="Sun Q."/>
            <person name="Ohkuma M."/>
        </authorList>
    </citation>
    <scope>NUCLEOTIDE SEQUENCE</scope>
    <source>
        <strain evidence="6">JCM 13583</strain>
    </source>
</reference>
<dbReference type="GO" id="GO:0005524">
    <property type="term" value="F:ATP binding"/>
    <property type="evidence" value="ECO:0007669"/>
    <property type="project" value="UniProtKB-KW"/>
</dbReference>
<dbReference type="PROSITE" id="PS00211">
    <property type="entry name" value="ABC_TRANSPORTER_1"/>
    <property type="match status" value="1"/>
</dbReference>
<evidence type="ECO:0000259" key="5">
    <source>
        <dbReference type="PROSITE" id="PS50893"/>
    </source>
</evidence>
<dbReference type="EMBL" id="BMNY01000001">
    <property type="protein sequence ID" value="GGM74961.1"/>
    <property type="molecule type" value="Genomic_DNA"/>
</dbReference>
<keyword evidence="2" id="KW-0547">Nucleotide-binding</keyword>
<dbReference type="RefSeq" id="WP_188681003.1">
    <property type="nucleotide sequence ID" value="NZ_BMNY01000001.1"/>
</dbReference>
<dbReference type="Pfam" id="PF00005">
    <property type="entry name" value="ABC_tran"/>
    <property type="match status" value="1"/>
</dbReference>
<gene>
    <name evidence="6" type="ORF">GCM10007108_11150</name>
</gene>